<sequence length="633" mass="74789">MIILYNGVRIFVNHSMRKDIYIGISDFGFEKDIQDDVLGIAHLLEHILISFDNKYFDANATTSRTYMSFWCESLYKNHYLDAIKTAISWFFDKQGILRTDFSKVILENYVTELENEYYYRTEMYHCMDILAYLYGGDLYNGGRITMLDRLNEIRKLLSNRMKRLAGRNIVIFVKRLNYNIMEMLNKTFGTLPVYAELIPIEPYIQDAKNKIIMMPYPFYTILVQVDNTLNNLLAIICLVENYNLIDYETIGDKLYISISFADEDQYEYLLYNIKGIEFYIDKVELNLGEDYIMNLYINFPWLKKDIFEYVHTMTTNNKILIEQLKKDMYESISQHRFMVIYPSFTKSLYNFTDKQDHGLLVVGNVNFKINGDNTNKLEDSNSTDNTNESTCIIKINNKAKPKKNIFYKKSYNNNIVVSIKDKSFFKYAVFYHVIGNRMYTTNTLSRIKTSSGVCYKHCFSNEDLNELINSDTFIRYNSSKPAVLYQYILLTYFVTEKDIKDILGYKNQVLQLDTRNLGNNKIVFGKKTRYDIYTKSMFVCGLIKGRKLSERYMIDYMWKLKRAGLIYHLSYTKISTPNTYYIFTFTVFTEKVYKYLTNFKEITSSCLVVSNKNKKSEEDDYSSLNKHIIIDIK</sequence>
<evidence type="ECO:0000256" key="4">
    <source>
        <dbReference type="ARBA" id="ARBA00022723"/>
    </source>
</evidence>
<dbReference type="EMBL" id="KX857216">
    <property type="protein sequence ID" value="ARF02699.1"/>
    <property type="molecule type" value="Genomic_DNA"/>
</dbReference>
<dbReference type="Pfam" id="PF03410">
    <property type="entry name" value="Peptidase_M44"/>
    <property type="match status" value="1"/>
</dbReference>
<keyword evidence="4 8" id="KW-0479">Metal-binding</keyword>
<dbReference type="GO" id="GO:0008270">
    <property type="term" value="F:zinc ion binding"/>
    <property type="evidence" value="ECO:0007669"/>
    <property type="project" value="UniProtKB-UniRule"/>
</dbReference>
<keyword evidence="7 8" id="KW-0482">Metalloprotease</keyword>
<keyword evidence="6 8" id="KW-0862">Zinc</keyword>
<organism evidence="9 10">
    <name type="scientific">Shearwaterpox virus</name>
    <dbReference type="NCBI Taxonomy" id="1974596"/>
    <lineage>
        <taxon>Viruses</taxon>
        <taxon>Varidnaviria</taxon>
        <taxon>Bamfordvirae</taxon>
        <taxon>Nucleocytoviricota</taxon>
        <taxon>Pokkesviricetes</taxon>
        <taxon>Chitovirales</taxon>
        <taxon>Poxviridae</taxon>
        <taxon>Chordopoxvirinae</taxon>
        <taxon>Avipoxvirus</taxon>
        <taxon>Avipoxvirus canarypox</taxon>
        <taxon>Canarypox virus</taxon>
    </lineage>
</organism>
<evidence type="ECO:0000256" key="7">
    <source>
        <dbReference type="ARBA" id="ARBA00023049"/>
    </source>
</evidence>
<evidence type="ECO:0000313" key="10">
    <source>
        <dbReference type="Proteomes" id="UP000315116"/>
    </source>
</evidence>
<keyword evidence="5 8" id="KW-0378">Hydrolase</keyword>
<comment type="cofactor">
    <cofactor evidence="1 8">
        <name>Zn(2+)</name>
        <dbReference type="ChEBI" id="CHEBI:29105"/>
    </cofactor>
</comment>
<dbReference type="GO" id="GO:0019058">
    <property type="term" value="P:viral life cycle"/>
    <property type="evidence" value="ECO:0007669"/>
    <property type="project" value="UniProtKB-UniRule"/>
</dbReference>
<evidence type="ECO:0000256" key="5">
    <source>
        <dbReference type="ARBA" id="ARBA00022801"/>
    </source>
</evidence>
<keyword evidence="3 8" id="KW-0645">Protease</keyword>
<dbReference type="Proteomes" id="UP000315116">
    <property type="component" value="Segment"/>
</dbReference>
<evidence type="ECO:0000256" key="3">
    <source>
        <dbReference type="ARBA" id="ARBA00022670"/>
    </source>
</evidence>
<gene>
    <name evidence="9" type="primary">SWPV1-097</name>
</gene>
<dbReference type="GO" id="GO:0006508">
    <property type="term" value="P:proteolysis"/>
    <property type="evidence" value="ECO:0007669"/>
    <property type="project" value="UniProtKB-KW"/>
</dbReference>
<proteinExistence type="inferred from homology"/>
<evidence type="ECO:0000256" key="6">
    <source>
        <dbReference type="ARBA" id="ARBA00022833"/>
    </source>
</evidence>
<dbReference type="InterPro" id="IPR005072">
    <property type="entry name" value="Peptidase_M44"/>
</dbReference>
<dbReference type="PIRSF" id="PIRSF015679">
    <property type="entry name" value="Peptidase_M44"/>
    <property type="match status" value="1"/>
</dbReference>
<name>A0A1V0S806_CNPV</name>
<accession>A0A1V0S806</accession>
<evidence type="ECO:0000313" key="9">
    <source>
        <dbReference type="EMBL" id="ARF02699.1"/>
    </source>
</evidence>
<dbReference type="InterPro" id="IPR011249">
    <property type="entry name" value="Metalloenz_LuxS/M16"/>
</dbReference>
<dbReference type="GO" id="GO:0004222">
    <property type="term" value="F:metalloendopeptidase activity"/>
    <property type="evidence" value="ECO:0007669"/>
    <property type="project" value="UniProtKB-UniRule"/>
</dbReference>
<dbReference type="EC" id="3.4.24.-" evidence="8"/>
<evidence type="ECO:0000256" key="1">
    <source>
        <dbReference type="ARBA" id="ARBA00001947"/>
    </source>
</evidence>
<evidence type="ECO:0000256" key="8">
    <source>
        <dbReference type="PIRNR" id="PIRNR015679"/>
    </source>
</evidence>
<protein>
    <recommendedName>
        <fullName evidence="8">Metalloendopeptidase</fullName>
        <ecNumber evidence="8">3.4.24.-</ecNumber>
    </recommendedName>
</protein>
<evidence type="ECO:0000256" key="2">
    <source>
        <dbReference type="ARBA" id="ARBA00007580"/>
    </source>
</evidence>
<comment type="similarity">
    <text evidence="2 8">Belongs to the peptidase M44 family.</text>
</comment>
<dbReference type="SUPFAM" id="SSF63411">
    <property type="entry name" value="LuxS/MPP-like metallohydrolase"/>
    <property type="match status" value="1"/>
</dbReference>
<reference evidence="9 10" key="1">
    <citation type="journal article" date="2017" name="BMC Genomics">
        <title>Genomic characterization of two novel pathogenic avipoxviruses isolated from pacific shearwaters (Ardenna spp.).</title>
        <authorList>
            <person name="Sarker S."/>
            <person name="Das S."/>
            <person name="Lavers J.L."/>
            <person name="Hutton I."/>
            <person name="Helbig K."/>
            <person name="Imbery J."/>
            <person name="Upton C."/>
            <person name="Raidal S.R."/>
        </authorList>
    </citation>
    <scope>NUCLEOTIDE SEQUENCE [LARGE SCALE GENOMIC DNA]</scope>
    <source>
        <strain evidence="9 10">SWPV-1</strain>
    </source>
</reference>